<feature type="domain" description="Integrin alpha third immunoglobulin-like" evidence="6">
    <location>
        <begin position="9"/>
        <end position="202"/>
    </location>
</feature>
<proteinExistence type="predicted"/>
<dbReference type="PANTHER" id="PTHR23220">
    <property type="entry name" value="INTEGRIN ALPHA"/>
    <property type="match status" value="1"/>
</dbReference>
<dbReference type="Pfam" id="PF20806">
    <property type="entry name" value="Integrin_A_Ig_3"/>
    <property type="match status" value="1"/>
</dbReference>
<gene>
    <name evidence="7" type="ORF">RIMI_LOCUS10862374</name>
</gene>
<keyword evidence="5" id="KW-1133">Transmembrane helix</keyword>
<feature type="transmembrane region" description="Helical" evidence="5">
    <location>
        <begin position="307"/>
        <end position="328"/>
    </location>
</feature>
<evidence type="ECO:0000256" key="2">
    <source>
        <dbReference type="ARBA" id="ARBA00023037"/>
    </source>
</evidence>
<feature type="transmembrane region" description="Helical" evidence="5">
    <location>
        <begin position="215"/>
        <end position="239"/>
    </location>
</feature>
<dbReference type="Proteomes" id="UP001176940">
    <property type="component" value="Unassembled WGS sequence"/>
</dbReference>
<dbReference type="SUPFAM" id="SSF69179">
    <property type="entry name" value="Integrin domains"/>
    <property type="match status" value="1"/>
</dbReference>
<dbReference type="InterPro" id="IPR048286">
    <property type="entry name" value="Integrin_alpha_Ig-like_3"/>
</dbReference>
<keyword evidence="3 5" id="KW-0472">Membrane</keyword>
<keyword evidence="2" id="KW-0401">Integrin</keyword>
<name>A0ABN9LNK9_9NEOB</name>
<protein>
    <recommendedName>
        <fullName evidence="6">Integrin alpha third immunoglobulin-like domain-containing protein</fullName>
    </recommendedName>
</protein>
<keyword evidence="8" id="KW-1185">Reference proteome</keyword>
<evidence type="ECO:0000313" key="8">
    <source>
        <dbReference type="Proteomes" id="UP001176940"/>
    </source>
</evidence>
<evidence type="ECO:0000256" key="1">
    <source>
        <dbReference type="ARBA" id="ARBA00004479"/>
    </source>
</evidence>
<evidence type="ECO:0000256" key="4">
    <source>
        <dbReference type="ARBA" id="ARBA00023180"/>
    </source>
</evidence>
<comment type="caution">
    <text evidence="7">The sequence shown here is derived from an EMBL/GenBank/DDBJ whole genome shotgun (WGS) entry which is preliminary data.</text>
</comment>
<evidence type="ECO:0000256" key="5">
    <source>
        <dbReference type="SAM" id="Phobius"/>
    </source>
</evidence>
<dbReference type="InterPro" id="IPR032695">
    <property type="entry name" value="Integrin_dom_sf"/>
</dbReference>
<dbReference type="PANTHER" id="PTHR23220:SF89">
    <property type="entry name" value="INTEGRIN ALPHA-3"/>
    <property type="match status" value="1"/>
</dbReference>
<evidence type="ECO:0000256" key="3">
    <source>
        <dbReference type="ARBA" id="ARBA00023136"/>
    </source>
</evidence>
<evidence type="ECO:0000259" key="6">
    <source>
        <dbReference type="Pfam" id="PF20806"/>
    </source>
</evidence>
<organism evidence="7 8">
    <name type="scientific">Ranitomeya imitator</name>
    <name type="common">mimic poison frog</name>
    <dbReference type="NCBI Taxonomy" id="111125"/>
    <lineage>
        <taxon>Eukaryota</taxon>
        <taxon>Metazoa</taxon>
        <taxon>Chordata</taxon>
        <taxon>Craniata</taxon>
        <taxon>Vertebrata</taxon>
        <taxon>Euteleostomi</taxon>
        <taxon>Amphibia</taxon>
        <taxon>Batrachia</taxon>
        <taxon>Anura</taxon>
        <taxon>Neobatrachia</taxon>
        <taxon>Hyloidea</taxon>
        <taxon>Dendrobatidae</taxon>
        <taxon>Dendrobatinae</taxon>
        <taxon>Ranitomeya</taxon>
    </lineage>
</organism>
<dbReference type="Gene3D" id="2.60.40.1530">
    <property type="entry name" value="ntegrin, alpha v. Chain A, domain 4"/>
    <property type="match status" value="1"/>
</dbReference>
<keyword evidence="5" id="KW-0812">Transmembrane</keyword>
<keyword evidence="4" id="KW-0325">Glycoprotein</keyword>
<comment type="subcellular location">
    <subcellularLocation>
        <location evidence="1">Membrane</location>
        <topology evidence="1">Single-pass type I membrane protein</topology>
    </subcellularLocation>
</comment>
<sequence>MHSTPQNLQTYFSGNVMGESAMKTAHDVGSPVSFVFTVENEGEPLNSLVSLILAVEWPYEVANGKWLLYLTEVRVKTKSVMQCQPAGGIIDPLNLTLSESKRWRREAVKFELPDVQVLPAVKRPNTVLRCGGGGANCVRFECPLNDMEKFAEITVLARVWNSTFLEDYRYSDRVWVEGAAELYLKSDIDSIKMRSQHVSVVTIDSELVEPPPAELPLWVIIVSVVSGILLLGVIIIILWKRFHIPQRFTDFRLDFSIVSDSTAWVKLTMLCVFAKKNDKSCAAGYLTAKDIGSPPGKKRQDTTESNLLPRLIGSWIISFYDIGFSMTLGTL</sequence>
<accession>A0ABN9LNK9</accession>
<dbReference type="EMBL" id="CAUEEQ010023920">
    <property type="protein sequence ID" value="CAJ0945402.1"/>
    <property type="molecule type" value="Genomic_DNA"/>
</dbReference>
<dbReference type="Gene3D" id="1.20.5.930">
    <property type="entry name" value="Bicelle-embedded integrin alpha(iib) transmembrane segment"/>
    <property type="match status" value="1"/>
</dbReference>
<reference evidence="7" key="1">
    <citation type="submission" date="2023-07" db="EMBL/GenBank/DDBJ databases">
        <authorList>
            <person name="Stuckert A."/>
        </authorList>
    </citation>
    <scope>NUCLEOTIDE SEQUENCE</scope>
</reference>
<evidence type="ECO:0000313" key="7">
    <source>
        <dbReference type="EMBL" id="CAJ0945402.1"/>
    </source>
</evidence>